<dbReference type="OrthoDB" id="9815856at2"/>
<dbReference type="InterPro" id="IPR000878">
    <property type="entry name" value="4pyrrol_Mease"/>
</dbReference>
<evidence type="ECO:0000256" key="6">
    <source>
        <dbReference type="ARBA" id="ARBA00022691"/>
    </source>
</evidence>
<dbReference type="GO" id="GO:0009236">
    <property type="term" value="P:cobalamin biosynthetic process"/>
    <property type="evidence" value="ECO:0007669"/>
    <property type="project" value="UniProtKB-UniRule"/>
</dbReference>
<dbReference type="InterPro" id="IPR014777">
    <property type="entry name" value="4pyrrole_Mease_sub1"/>
</dbReference>
<evidence type="ECO:0000256" key="1">
    <source>
        <dbReference type="ARBA" id="ARBA00004953"/>
    </source>
</evidence>
<comment type="caution">
    <text evidence="9">The sequence shown here is derived from an EMBL/GenBank/DDBJ whole genome shotgun (WGS) entry which is preliminary data.</text>
</comment>
<dbReference type="RefSeq" id="WP_106529810.1">
    <property type="nucleotide sequence ID" value="NZ_PYAW01000004.1"/>
</dbReference>
<accession>A0A2P8HH15</accession>
<dbReference type="CDD" id="cd11645">
    <property type="entry name" value="Precorrin_2_C20_MT"/>
    <property type="match status" value="1"/>
</dbReference>
<protein>
    <submittedName>
        <fullName evidence="9">Precorrin-2/cobalt-factor-2 C20-methyltransferase</fullName>
    </submittedName>
</protein>
<evidence type="ECO:0000256" key="5">
    <source>
        <dbReference type="ARBA" id="ARBA00022679"/>
    </source>
</evidence>
<dbReference type="NCBIfam" id="TIGR01467">
    <property type="entry name" value="cobI_cbiL"/>
    <property type="match status" value="1"/>
</dbReference>
<evidence type="ECO:0000256" key="7">
    <source>
        <dbReference type="PIRNR" id="PIRNR036427"/>
    </source>
</evidence>
<dbReference type="InterPro" id="IPR006364">
    <property type="entry name" value="CobI/CbiL/CobIJ_dom"/>
</dbReference>
<keyword evidence="4 9" id="KW-0489">Methyltransferase</keyword>
<dbReference type="InterPro" id="IPR003043">
    <property type="entry name" value="Uropor_MeTrfase_CS"/>
</dbReference>
<dbReference type="InterPro" id="IPR014776">
    <property type="entry name" value="4pyrrole_Mease_sub2"/>
</dbReference>
<dbReference type="Gene3D" id="3.40.1010.10">
    <property type="entry name" value="Cobalt-precorrin-4 Transmethylase, Domain 1"/>
    <property type="match status" value="1"/>
</dbReference>
<dbReference type="Gene3D" id="3.30.950.10">
    <property type="entry name" value="Methyltransferase, Cobalt-precorrin-4 Transmethylase, Domain 2"/>
    <property type="match status" value="1"/>
</dbReference>
<evidence type="ECO:0000256" key="2">
    <source>
        <dbReference type="ARBA" id="ARBA00005879"/>
    </source>
</evidence>
<dbReference type="SUPFAM" id="SSF53790">
    <property type="entry name" value="Tetrapyrrole methylase"/>
    <property type="match status" value="1"/>
</dbReference>
<dbReference type="Pfam" id="PF00590">
    <property type="entry name" value="TP_methylase"/>
    <property type="match status" value="1"/>
</dbReference>
<dbReference type="PROSITE" id="PS00839">
    <property type="entry name" value="SUMT_1"/>
    <property type="match status" value="1"/>
</dbReference>
<feature type="domain" description="Tetrapyrrole methylase" evidence="8">
    <location>
        <begin position="6"/>
        <end position="211"/>
    </location>
</feature>
<comment type="similarity">
    <text evidence="2 7">Belongs to the precorrin methyltransferase family.</text>
</comment>
<dbReference type="PANTHER" id="PTHR43467:SF2">
    <property type="entry name" value="COBALT-PRECORRIN-2 C(20)-METHYLTRANSFERASE"/>
    <property type="match status" value="1"/>
</dbReference>
<reference evidence="9 10" key="1">
    <citation type="submission" date="2018-03" db="EMBL/GenBank/DDBJ databases">
        <title>Genomic Encyclopedia of Archaeal and Bacterial Type Strains, Phase II (KMG-II): from individual species to whole genera.</title>
        <authorList>
            <person name="Goeker M."/>
        </authorList>
    </citation>
    <scope>NUCLEOTIDE SEQUENCE [LARGE SCALE GENOMIC DNA]</scope>
    <source>
        <strain evidence="9 10">DSM 24859</strain>
    </source>
</reference>
<dbReference type="InterPro" id="IPR012382">
    <property type="entry name" value="CobI/CbiL"/>
</dbReference>
<proteinExistence type="inferred from homology"/>
<evidence type="ECO:0000259" key="8">
    <source>
        <dbReference type="Pfam" id="PF00590"/>
    </source>
</evidence>
<name>A0A2P8HH15_CHINA</name>
<gene>
    <name evidence="9" type="ORF">CLV51_104184</name>
</gene>
<dbReference type="AlphaFoldDB" id="A0A2P8HH15"/>
<keyword evidence="10" id="KW-1185">Reference proteome</keyword>
<comment type="pathway">
    <text evidence="1">Cofactor biosynthesis; adenosylcobalamin biosynthesis.</text>
</comment>
<dbReference type="GO" id="GO:0032259">
    <property type="term" value="P:methylation"/>
    <property type="evidence" value="ECO:0007669"/>
    <property type="project" value="UniProtKB-KW"/>
</dbReference>
<keyword evidence="6" id="KW-0949">S-adenosyl-L-methionine</keyword>
<evidence type="ECO:0000256" key="3">
    <source>
        <dbReference type="ARBA" id="ARBA00022573"/>
    </source>
</evidence>
<dbReference type="PANTHER" id="PTHR43467">
    <property type="entry name" value="COBALT-PRECORRIN-2 C(20)-METHYLTRANSFERASE"/>
    <property type="match status" value="1"/>
</dbReference>
<dbReference type="PIRSF" id="PIRSF036427">
    <property type="entry name" value="Precrrn-2_mtase"/>
    <property type="match status" value="1"/>
</dbReference>
<dbReference type="Proteomes" id="UP000240971">
    <property type="component" value="Unassembled WGS sequence"/>
</dbReference>
<dbReference type="EMBL" id="PYAW01000004">
    <property type="protein sequence ID" value="PSL45480.1"/>
    <property type="molecule type" value="Genomic_DNA"/>
</dbReference>
<evidence type="ECO:0000313" key="9">
    <source>
        <dbReference type="EMBL" id="PSL45480.1"/>
    </source>
</evidence>
<sequence length="237" mass="26496">MSIQGKIYAVSLGPGDPELITLKGWKALQQADKIYYPASLQADAVRSYSLSILEHYALPDKILQPVVLEMSHNREHNLKAYTKAFEEIRTDVENGLQVAFVSEGDISFYSTFIYILEQIRAHQLPLEIIAGVPSFLLATAAHQQPLALLQEKIAIIPLLKSREVLEDHLQKFETIVLIKVRGALEYIAPLIAANKAVMLYGEKLGTPTQYLSTDISSLETRELPYFSLIILKSNICA</sequence>
<dbReference type="GO" id="GO:0030788">
    <property type="term" value="F:precorrin-2 C20-methyltransferase activity"/>
    <property type="evidence" value="ECO:0007669"/>
    <property type="project" value="InterPro"/>
</dbReference>
<evidence type="ECO:0000313" key="10">
    <source>
        <dbReference type="Proteomes" id="UP000240971"/>
    </source>
</evidence>
<dbReference type="InterPro" id="IPR035996">
    <property type="entry name" value="4pyrrol_Methylase_sf"/>
</dbReference>
<dbReference type="UniPathway" id="UPA00148"/>
<keyword evidence="5 9" id="KW-0808">Transferase</keyword>
<organism evidence="9 10">
    <name type="scientific">Chitinophaga niastensis</name>
    <dbReference type="NCBI Taxonomy" id="536980"/>
    <lineage>
        <taxon>Bacteria</taxon>
        <taxon>Pseudomonadati</taxon>
        <taxon>Bacteroidota</taxon>
        <taxon>Chitinophagia</taxon>
        <taxon>Chitinophagales</taxon>
        <taxon>Chitinophagaceae</taxon>
        <taxon>Chitinophaga</taxon>
    </lineage>
</organism>
<evidence type="ECO:0000256" key="4">
    <source>
        <dbReference type="ARBA" id="ARBA00022603"/>
    </source>
</evidence>
<keyword evidence="3" id="KW-0169">Cobalamin biosynthesis</keyword>